<dbReference type="Proteomes" id="UP000462212">
    <property type="component" value="Unassembled WGS sequence"/>
</dbReference>
<dbReference type="GO" id="GO:0016841">
    <property type="term" value="F:ammonia-lyase activity"/>
    <property type="evidence" value="ECO:0007669"/>
    <property type="project" value="InterPro"/>
</dbReference>
<dbReference type="AlphaFoldDB" id="A0A8H8RHG5"/>
<dbReference type="PROSITE" id="PS00488">
    <property type="entry name" value="PAL_HISTIDASE"/>
    <property type="match status" value="1"/>
</dbReference>
<name>A0A8H8RHG5_9HELO</name>
<gene>
    <name evidence="3" type="primary">cctP_0</name>
    <name evidence="3" type="ORF">LSUB1_G007624</name>
</gene>
<dbReference type="PANTHER" id="PTHR10362">
    <property type="entry name" value="HISTIDINE AMMONIA-LYASE"/>
    <property type="match status" value="1"/>
</dbReference>
<keyword evidence="2" id="KW-0456">Lyase</keyword>
<dbReference type="Pfam" id="PF00221">
    <property type="entry name" value="Lyase_aromatic"/>
    <property type="match status" value="1"/>
</dbReference>
<evidence type="ECO:0000313" key="4">
    <source>
        <dbReference type="Proteomes" id="UP000462212"/>
    </source>
</evidence>
<dbReference type="InterPro" id="IPR022313">
    <property type="entry name" value="Phe/His_NH3-lyase_AS"/>
</dbReference>
<dbReference type="NCBIfam" id="TIGR01226">
    <property type="entry name" value="phe_am_lyase"/>
    <property type="match status" value="1"/>
</dbReference>
<dbReference type="Gene3D" id="1.10.275.10">
    <property type="entry name" value="Fumarase/aspartase (N-terminal domain)"/>
    <property type="match status" value="2"/>
</dbReference>
<evidence type="ECO:0000313" key="3">
    <source>
        <dbReference type="EMBL" id="TVY34313.1"/>
    </source>
</evidence>
<dbReference type="InterPro" id="IPR005922">
    <property type="entry name" value="Phe_NH3-lyase"/>
</dbReference>
<dbReference type="CDD" id="cd00332">
    <property type="entry name" value="PAL-HAL"/>
    <property type="match status" value="1"/>
</dbReference>
<dbReference type="Gene3D" id="1.20.200.10">
    <property type="entry name" value="Fumarase/aspartase (Central domain)"/>
    <property type="match status" value="1"/>
</dbReference>
<sequence>MAEFQSLNHLEVTRSYWTALEKIVSGEGIVIDGTTLDIPHVVAVARNECIPQLTSDQSVTDRMAASVDVLMNHLAEGRHVYVESKACGAERCELGCLREVADKDNAPSTCSYDPYLVHKSRICVTDGELPIAERMVLTPPALGASQCGFLGVNTGFGGSADSRTNDLFALQAALLQLTQAGVLIQADKEDHAGNTVLASQAMPTAWVKAMMLVRCNVTARGHSAVSLPVIHSILALFRHGITPIVPLRGSVSASGDLMPLSYVAGAIEGSPDVFVRMESKSATLGDSTRVLTAKDALKSVGADVRTLGPKEGLGLVNGTSASAALASLVIYESHHLALLTQALSAMACEALLGTSESFHSFIAEARPHAGQIESARNIFRLLQGSKLTQDTLGKENRQTSGLIQNRYAVRSASQWIGPQLEDLLLADRQIRTELNSSSDNPLVDTKTQAIYNGANFQGTSITSAMEKTRLSLQMFGKLLFSQATELIDPSLSNGLPTNLVADNPSLSFTMKGVDISMASYMSELAYLANPVSSHVQAAEMHNQSVNSMAFVSARYTMQAVELLSLLCACSLYVCCQALDLRAMHLAFLSELRLVLPSRTSSLFAHVLSEDELNALNTSLDGHVNSSWQSSSRLDAKDRFQVTVNSSLPIILKAIVTHGSSRAVIDKSVLIEKWRSETVQTMKSTYELSTTAFFKKQHTADLLGVGSKALYLAVRHQLAVPFHMGLVEHPTAKSCTINGRDKKTIGSWISIIYEALRDGRLHGALMGAFPALQDSVKSRL</sequence>
<reference evidence="3 4" key="1">
    <citation type="submission" date="2018-05" db="EMBL/GenBank/DDBJ databases">
        <title>Genome sequencing and assembly of the regulated plant pathogen Lachnellula willkommii and related sister species for the development of diagnostic species identification markers.</title>
        <authorList>
            <person name="Giroux E."/>
            <person name="Bilodeau G."/>
        </authorList>
    </citation>
    <scope>NUCLEOTIDE SEQUENCE [LARGE SCALE GENOMIC DNA]</scope>
    <source>
        <strain evidence="3 4">CBS 197.66</strain>
    </source>
</reference>
<dbReference type="InterPro" id="IPR024083">
    <property type="entry name" value="Fumarase/histidase_N"/>
</dbReference>
<accession>A0A8H8RHG5</accession>
<dbReference type="OrthoDB" id="10051290at2759"/>
<dbReference type="SUPFAM" id="SSF48557">
    <property type="entry name" value="L-aspartase-like"/>
    <property type="match status" value="2"/>
</dbReference>
<evidence type="ECO:0000256" key="2">
    <source>
        <dbReference type="RuleBase" id="RU003954"/>
    </source>
</evidence>
<comment type="similarity">
    <text evidence="1 2">Belongs to the PAL/histidase family.</text>
</comment>
<organism evidence="3 4">
    <name type="scientific">Lachnellula subtilissima</name>
    <dbReference type="NCBI Taxonomy" id="602034"/>
    <lineage>
        <taxon>Eukaryota</taxon>
        <taxon>Fungi</taxon>
        <taxon>Dikarya</taxon>
        <taxon>Ascomycota</taxon>
        <taxon>Pezizomycotina</taxon>
        <taxon>Leotiomycetes</taxon>
        <taxon>Helotiales</taxon>
        <taxon>Lachnaceae</taxon>
        <taxon>Lachnellula</taxon>
    </lineage>
</organism>
<dbReference type="InterPro" id="IPR008948">
    <property type="entry name" value="L-Aspartase-like"/>
</dbReference>
<comment type="caution">
    <text evidence="3">The sequence shown here is derived from an EMBL/GenBank/DDBJ whole genome shotgun (WGS) entry which is preliminary data.</text>
</comment>
<dbReference type="GO" id="GO:0005737">
    <property type="term" value="C:cytoplasm"/>
    <property type="evidence" value="ECO:0007669"/>
    <property type="project" value="InterPro"/>
</dbReference>
<dbReference type="GO" id="GO:0006559">
    <property type="term" value="P:L-phenylalanine catabolic process"/>
    <property type="evidence" value="ECO:0007669"/>
    <property type="project" value="InterPro"/>
</dbReference>
<dbReference type="InterPro" id="IPR001106">
    <property type="entry name" value="Aromatic_Lyase"/>
</dbReference>
<protein>
    <submittedName>
        <fullName evidence="3">Phenylalanine aminomutase (L-beta-phenylalanine forming)</fullName>
    </submittedName>
</protein>
<dbReference type="Gene3D" id="1.10.274.20">
    <property type="entry name" value="Phenylalanine ammonia-lyase 1, domain 3"/>
    <property type="match status" value="1"/>
</dbReference>
<proteinExistence type="inferred from homology"/>
<dbReference type="InterPro" id="IPR023144">
    <property type="entry name" value="Phe_NH3-lyase_shielding_dom_sf"/>
</dbReference>
<dbReference type="EMBL" id="QGMJ01000663">
    <property type="protein sequence ID" value="TVY34313.1"/>
    <property type="molecule type" value="Genomic_DNA"/>
</dbReference>
<evidence type="ECO:0000256" key="1">
    <source>
        <dbReference type="ARBA" id="ARBA00007238"/>
    </source>
</evidence>
<keyword evidence="4" id="KW-1185">Reference proteome</keyword>